<dbReference type="PROSITE" id="PS51194">
    <property type="entry name" value="HELICASE_CTER"/>
    <property type="match status" value="1"/>
</dbReference>
<keyword evidence="3" id="KW-0378">Hydrolase</keyword>
<proteinExistence type="inferred from homology"/>
<dbReference type="InterPro" id="IPR036390">
    <property type="entry name" value="WH_DNA-bd_sf"/>
</dbReference>
<dbReference type="SMART" id="SM00973">
    <property type="entry name" value="Sec63"/>
    <property type="match status" value="1"/>
</dbReference>
<evidence type="ECO:0000259" key="12">
    <source>
        <dbReference type="PROSITE" id="PS51194"/>
    </source>
</evidence>
<dbReference type="InterPro" id="IPR004179">
    <property type="entry name" value="Sec63-dom"/>
</dbReference>
<keyword evidence="6" id="KW-0413">Isomerase</keyword>
<dbReference type="InterPro" id="IPR027417">
    <property type="entry name" value="P-loop_NTPase"/>
</dbReference>
<dbReference type="GeneID" id="100378026"/>
<name>A0ABM0MF70_SACKO</name>
<dbReference type="EC" id="5.6.2.4" evidence="9"/>
<dbReference type="SUPFAM" id="SSF158702">
    <property type="entry name" value="Sec63 N-terminal domain-like"/>
    <property type="match status" value="1"/>
</dbReference>
<feature type="compositionally biased region" description="Polar residues" evidence="11">
    <location>
        <begin position="136"/>
        <end position="157"/>
    </location>
</feature>
<evidence type="ECO:0000256" key="8">
    <source>
        <dbReference type="ARBA" id="ARBA00034617"/>
    </source>
</evidence>
<dbReference type="Proteomes" id="UP000694865">
    <property type="component" value="Unplaced"/>
</dbReference>
<dbReference type="PANTHER" id="PTHR47835">
    <property type="entry name" value="HFM1, ATP DEPENDENT DNA HELICASE HOMOLOG"/>
    <property type="match status" value="1"/>
</dbReference>
<evidence type="ECO:0000256" key="10">
    <source>
        <dbReference type="ARBA" id="ARBA00048988"/>
    </source>
</evidence>
<keyword evidence="13" id="KW-1185">Reference proteome</keyword>
<evidence type="ECO:0000313" key="14">
    <source>
        <dbReference type="RefSeq" id="XP_006818661.1"/>
    </source>
</evidence>
<evidence type="ECO:0000256" key="2">
    <source>
        <dbReference type="ARBA" id="ARBA00022741"/>
    </source>
</evidence>
<dbReference type="Pfam" id="PF00270">
    <property type="entry name" value="DEAD"/>
    <property type="match status" value="2"/>
</dbReference>
<dbReference type="InterPro" id="IPR057842">
    <property type="entry name" value="WH_MER3"/>
</dbReference>
<evidence type="ECO:0000256" key="11">
    <source>
        <dbReference type="SAM" id="MobiDB-lite"/>
    </source>
</evidence>
<comment type="catalytic activity">
    <reaction evidence="8">
        <text>Couples ATP hydrolysis with the unwinding of duplex DNA by translocating in the 3'-5' direction.</text>
        <dbReference type="EC" id="5.6.2.4"/>
    </reaction>
</comment>
<protein>
    <recommendedName>
        <fullName evidence="9">DNA 3'-5' helicase</fullName>
        <ecNumber evidence="9">5.6.2.4</ecNumber>
    </recommendedName>
</protein>
<dbReference type="InterPro" id="IPR001650">
    <property type="entry name" value="Helicase_C-like"/>
</dbReference>
<dbReference type="SMART" id="SM00490">
    <property type="entry name" value="HELICc"/>
    <property type="match status" value="1"/>
</dbReference>
<evidence type="ECO:0000256" key="9">
    <source>
        <dbReference type="ARBA" id="ARBA00034808"/>
    </source>
</evidence>
<dbReference type="RefSeq" id="XP_006818661.1">
    <property type="nucleotide sequence ID" value="XM_006818598.1"/>
</dbReference>
<keyword evidence="4" id="KW-0347">Helicase</keyword>
<evidence type="ECO:0000256" key="3">
    <source>
        <dbReference type="ARBA" id="ARBA00022801"/>
    </source>
</evidence>
<keyword evidence="2" id="KW-0547">Nucleotide-binding</keyword>
<dbReference type="InterPro" id="IPR036388">
    <property type="entry name" value="WH-like_DNA-bd_sf"/>
</dbReference>
<dbReference type="PANTHER" id="PTHR47835:SF3">
    <property type="entry name" value="HELICASE FOR MEIOSIS 1"/>
    <property type="match status" value="1"/>
</dbReference>
<dbReference type="Gene3D" id="3.40.50.300">
    <property type="entry name" value="P-loop containing nucleotide triphosphate hydrolases"/>
    <property type="match status" value="3"/>
</dbReference>
<evidence type="ECO:0000256" key="7">
    <source>
        <dbReference type="ARBA" id="ARBA00023254"/>
    </source>
</evidence>
<accession>A0ABM0MF70</accession>
<dbReference type="SUPFAM" id="SSF52540">
    <property type="entry name" value="P-loop containing nucleoside triphosphate hydrolases"/>
    <property type="match status" value="2"/>
</dbReference>
<feature type="region of interest" description="Disordered" evidence="11">
    <location>
        <begin position="70"/>
        <end position="190"/>
    </location>
</feature>
<dbReference type="InterPro" id="IPR052247">
    <property type="entry name" value="Meiotic_Crossover_Helicase"/>
</dbReference>
<feature type="compositionally biased region" description="Basic and acidic residues" evidence="11">
    <location>
        <begin position="158"/>
        <end position="175"/>
    </location>
</feature>
<evidence type="ECO:0000256" key="1">
    <source>
        <dbReference type="ARBA" id="ARBA00010140"/>
    </source>
</evidence>
<dbReference type="Pfam" id="PF02889">
    <property type="entry name" value="Sec63"/>
    <property type="match status" value="1"/>
</dbReference>
<reference evidence="14" key="1">
    <citation type="submission" date="2025-08" db="UniProtKB">
        <authorList>
            <consortium name="RefSeq"/>
        </authorList>
    </citation>
    <scope>IDENTIFICATION</scope>
    <source>
        <tissue evidence="14">Testes</tissue>
    </source>
</reference>
<evidence type="ECO:0000256" key="6">
    <source>
        <dbReference type="ARBA" id="ARBA00023235"/>
    </source>
</evidence>
<dbReference type="Pfam" id="PF23445">
    <property type="entry name" value="WHD_SNRNP200"/>
    <property type="match status" value="1"/>
</dbReference>
<comment type="similarity">
    <text evidence="1">Belongs to the helicase family. SKI2 subfamily.</text>
</comment>
<sequence length="1268" mass="143336">MDDDIFFDLYEEEQQTPIFEFSSKRTDLMGPPPCVDDLILPSQRSITSTQVDKLFSSDSIFSNSQDFYSVKSNSQRPSTPTLFDDEPDDSILSPSTDSLRKQLFPDTPKTVHHETLNSSAGFRKRSLFKPPLRPNNIPQYSGSSQGSLSTQPTNNSSNRKDAIHAGSDHSVKKPDFSWSRHQHSSTLGISDSPHPLTIPGFVTPGGSKGEVTKLRPVTEIPEKYRSVFSEYPYFNIVQSKVMDDVLYSDKPLVVCAPTGSGKTVIFELAIIRLMIQMGSYAANDEKWDSMTRKWRDNKSLVQMVRLFLIDEVHTLNDEARGATMEAVISRMKTIQTALKENQSLAKHSKLRFLAISATITNICDIGEWLGEVSEPAVMHKMDDTHRPVRLRKVVLGFPCHENQSEFKFDLSLNYKLSGVIQTYSDQKPTLVFCATRKGVQQAASTLVKDARFIMNSQHRQRLQKYSNMLKDSKLRDLVVCGVGYHHAGLDISDRKTIESMFTKGDLPVLLATSTLAMGVNLPAHLVVVKSTQHYVTGMYCEYSETQVLQMIGRAGRPQFDTTATAVIMTRFNTKKKYEALLNGTQNIESSLHLHIMEHLNAEIVLNTITDMNIALEWLKSTFLYIRVVKNPTYYGIPPGLSKEALENKLKDMCSKYINSLKEIDLVTMEDDNLVLTSTELGKLMARYCIAYDTMKLFTKISGPTSLSELVNNVSNCKEFRDIQLRVSEKRALNALNSSKNKATIRFPMVGKIKTAAMKVNCLIQAAFGCLPVQDFALAQDTNKIFRAGQRVTRCLTEYFMQKSDFHAAVNSVLLSKCFKAKLWENSGYIARQLEKVGPTLTQAMVNAGLTTFKSIEETNPREIELIVNRHPPFGNLIHEAVKTLPKYDAVITQGDTILCKNGTWSKRIEVQRAKKGEEIFVHLISQDLVGLDVQKTFKPVYLGQYMKGVDCKQEKLLKKDISSATRPKSQDEQTGRIPCSHRCINKDVCGHECCKYGVKSNRINRSLKPMVAVEPCKGSHVQGHISQLHSKVQQIPNAPPLKRLKLEKVSPDKPEQDSYLSNSYYNNKEYLQYLGCNDSDWEDNDDIEILKNTLLDEVPICDEYTVDDVDYDQIEDDLDNIVNHPKDFSTASQYFSAQNNSNQYTSYSNIPTKSSLLYKLTPTSRCQQQSYTPGISKPSTAVINKGHRNFQFSPSKPLPPYELKNQKQPPKYTIYTQPDRILNQSNEEMIEYGSKADQNTITTNLRNKFSFKKVKNVSFNPANYSEHK</sequence>
<dbReference type="Gene3D" id="1.10.3380.10">
    <property type="entry name" value="Sec63 N-terminal domain-like domain"/>
    <property type="match status" value="1"/>
</dbReference>
<keyword evidence="5" id="KW-0067">ATP-binding</keyword>
<feature type="compositionally biased region" description="Polar residues" evidence="11">
    <location>
        <begin position="70"/>
        <end position="81"/>
    </location>
</feature>
<gene>
    <name evidence="14" type="primary">LOC100378026</name>
</gene>
<dbReference type="Pfam" id="PF00271">
    <property type="entry name" value="Helicase_C"/>
    <property type="match status" value="1"/>
</dbReference>
<comment type="catalytic activity">
    <reaction evidence="10">
        <text>ATP + H2O = ADP + phosphate + H(+)</text>
        <dbReference type="Rhea" id="RHEA:13065"/>
        <dbReference type="ChEBI" id="CHEBI:15377"/>
        <dbReference type="ChEBI" id="CHEBI:15378"/>
        <dbReference type="ChEBI" id="CHEBI:30616"/>
        <dbReference type="ChEBI" id="CHEBI:43474"/>
        <dbReference type="ChEBI" id="CHEBI:456216"/>
        <dbReference type="EC" id="5.6.2.4"/>
    </reaction>
</comment>
<evidence type="ECO:0000256" key="5">
    <source>
        <dbReference type="ARBA" id="ARBA00022840"/>
    </source>
</evidence>
<organism evidence="13 14">
    <name type="scientific">Saccoglossus kowalevskii</name>
    <name type="common">Acorn worm</name>
    <dbReference type="NCBI Taxonomy" id="10224"/>
    <lineage>
        <taxon>Eukaryota</taxon>
        <taxon>Metazoa</taxon>
        <taxon>Hemichordata</taxon>
        <taxon>Enteropneusta</taxon>
        <taxon>Harrimaniidae</taxon>
        <taxon>Saccoglossus</taxon>
    </lineage>
</organism>
<dbReference type="Gene3D" id="1.10.10.10">
    <property type="entry name" value="Winged helix-like DNA-binding domain superfamily/Winged helix DNA-binding domain"/>
    <property type="match status" value="1"/>
</dbReference>
<evidence type="ECO:0000256" key="4">
    <source>
        <dbReference type="ARBA" id="ARBA00022806"/>
    </source>
</evidence>
<dbReference type="CDD" id="cd18795">
    <property type="entry name" value="SF2_C_Ski2"/>
    <property type="match status" value="1"/>
</dbReference>
<evidence type="ECO:0000313" key="13">
    <source>
        <dbReference type="Proteomes" id="UP000694865"/>
    </source>
</evidence>
<dbReference type="SUPFAM" id="SSF46785">
    <property type="entry name" value="Winged helix' DNA-binding domain"/>
    <property type="match status" value="1"/>
</dbReference>
<dbReference type="InterPro" id="IPR011545">
    <property type="entry name" value="DEAD/DEAH_box_helicase_dom"/>
</dbReference>
<keyword evidence="7" id="KW-0469">Meiosis</keyword>
<feature type="domain" description="Helicase C-terminal" evidence="12">
    <location>
        <begin position="418"/>
        <end position="619"/>
    </location>
</feature>